<protein>
    <submittedName>
        <fullName evidence="2">NADPH:quinone oxidoreductase family protein</fullName>
    </submittedName>
</protein>
<dbReference type="InterPro" id="IPR013149">
    <property type="entry name" value="ADH-like_C"/>
</dbReference>
<keyword evidence="3" id="KW-1185">Reference proteome</keyword>
<dbReference type="Gene3D" id="3.90.180.10">
    <property type="entry name" value="Medium-chain alcohol dehydrogenases, catalytic domain"/>
    <property type="match status" value="1"/>
</dbReference>
<dbReference type="RefSeq" id="WP_167637615.1">
    <property type="nucleotide sequence ID" value="NZ_JAATOP010000004.1"/>
</dbReference>
<dbReference type="InterPro" id="IPR036291">
    <property type="entry name" value="NAD(P)-bd_dom_sf"/>
</dbReference>
<dbReference type="PANTHER" id="PTHR43677:SF4">
    <property type="entry name" value="QUINONE OXIDOREDUCTASE-LIKE PROTEIN 2"/>
    <property type="match status" value="1"/>
</dbReference>
<sequence>MRAFRVTSFDQPPQVEEIPVPQPQAGQIRLKIESCGVNFADTLMTTGKYQDTPELPFTMGMEVCGIVDELGAGVTSPAVGSRVVVYCGSGGMADYGVFAADRCLPVPDGMPPETAAGFMIAYGTSHLALKRRARLQAGETLVVTGAGGGVGQTAIEIGKLMGARVIAIARGERKLAAAKAAGADVLIDASEDLTARLRAEGGVDVVYDAVGGDAFGQILRAMNREGRMLVIGFASGTVPPIPANHLLVKNVDVMGFYWGGYVKFNPEAMDESLKELMQYFAEGRLHPHINHVVPLSDAPEALDLLTSRRSTGKVVVNP</sequence>
<organism evidence="2 3">
    <name type="scientific">Marivivens donghaensis</name>
    <dbReference type="NCBI Taxonomy" id="1699413"/>
    <lineage>
        <taxon>Bacteria</taxon>
        <taxon>Pseudomonadati</taxon>
        <taxon>Pseudomonadota</taxon>
        <taxon>Alphaproteobacteria</taxon>
        <taxon>Rhodobacterales</taxon>
        <taxon>Paracoccaceae</taxon>
        <taxon>Marivivens group</taxon>
        <taxon>Marivivens</taxon>
    </lineage>
</organism>
<accession>A0ABX0VWP3</accession>
<evidence type="ECO:0000259" key="1">
    <source>
        <dbReference type="SMART" id="SM00829"/>
    </source>
</evidence>
<dbReference type="Proteomes" id="UP000709466">
    <property type="component" value="Unassembled WGS sequence"/>
</dbReference>
<feature type="domain" description="Enoyl reductase (ER)" evidence="1">
    <location>
        <begin position="2"/>
        <end position="316"/>
    </location>
</feature>
<dbReference type="PANTHER" id="PTHR43677">
    <property type="entry name" value="SHORT-CHAIN DEHYDROGENASE/REDUCTASE"/>
    <property type="match status" value="1"/>
</dbReference>
<dbReference type="Gene3D" id="3.40.50.720">
    <property type="entry name" value="NAD(P)-binding Rossmann-like Domain"/>
    <property type="match status" value="1"/>
</dbReference>
<dbReference type="SUPFAM" id="SSF50129">
    <property type="entry name" value="GroES-like"/>
    <property type="match status" value="1"/>
</dbReference>
<evidence type="ECO:0000313" key="3">
    <source>
        <dbReference type="Proteomes" id="UP000709466"/>
    </source>
</evidence>
<dbReference type="Pfam" id="PF08240">
    <property type="entry name" value="ADH_N"/>
    <property type="match status" value="1"/>
</dbReference>
<dbReference type="Pfam" id="PF00107">
    <property type="entry name" value="ADH_zinc_N"/>
    <property type="match status" value="1"/>
</dbReference>
<gene>
    <name evidence="2" type="ORF">HCZ30_07250</name>
</gene>
<dbReference type="InterPro" id="IPR011032">
    <property type="entry name" value="GroES-like_sf"/>
</dbReference>
<proteinExistence type="predicted"/>
<dbReference type="InterPro" id="IPR020843">
    <property type="entry name" value="ER"/>
</dbReference>
<reference evidence="2 3" key="1">
    <citation type="submission" date="2020-03" db="EMBL/GenBank/DDBJ databases">
        <title>Bacterial isolates of synthetic phycosphere.</title>
        <authorList>
            <person name="Fu H."/>
            <person name="Moran M.A."/>
        </authorList>
    </citation>
    <scope>NUCLEOTIDE SEQUENCE [LARGE SCALE GENOMIC DNA]</scope>
    <source>
        <strain evidence="2 3">HF1</strain>
    </source>
</reference>
<dbReference type="InterPro" id="IPR051397">
    <property type="entry name" value="Zn-ADH-like_protein"/>
</dbReference>
<dbReference type="InterPro" id="IPR013154">
    <property type="entry name" value="ADH-like_N"/>
</dbReference>
<comment type="caution">
    <text evidence="2">The sequence shown here is derived from an EMBL/GenBank/DDBJ whole genome shotgun (WGS) entry which is preliminary data.</text>
</comment>
<dbReference type="SMART" id="SM00829">
    <property type="entry name" value="PKS_ER"/>
    <property type="match status" value="1"/>
</dbReference>
<name>A0ABX0VWP3_9RHOB</name>
<dbReference type="EMBL" id="JAATOP010000004">
    <property type="protein sequence ID" value="NIY72229.1"/>
    <property type="molecule type" value="Genomic_DNA"/>
</dbReference>
<dbReference type="CDD" id="cd08241">
    <property type="entry name" value="QOR1"/>
    <property type="match status" value="1"/>
</dbReference>
<dbReference type="SUPFAM" id="SSF51735">
    <property type="entry name" value="NAD(P)-binding Rossmann-fold domains"/>
    <property type="match status" value="1"/>
</dbReference>
<evidence type="ECO:0000313" key="2">
    <source>
        <dbReference type="EMBL" id="NIY72229.1"/>
    </source>
</evidence>